<feature type="region of interest" description="Disordered" evidence="2">
    <location>
        <begin position="410"/>
        <end position="438"/>
    </location>
</feature>
<name>A0A397VGB0_9GLOM</name>
<feature type="compositionally biased region" description="Basic and acidic residues" evidence="2">
    <location>
        <begin position="584"/>
        <end position="616"/>
    </location>
</feature>
<comment type="caution">
    <text evidence="3">The sequence shown here is derived from an EMBL/GenBank/DDBJ whole genome shotgun (WGS) entry which is preliminary data.</text>
</comment>
<feature type="compositionally biased region" description="Basic and acidic residues" evidence="2">
    <location>
        <begin position="367"/>
        <end position="381"/>
    </location>
</feature>
<keyword evidence="4" id="KW-1185">Reference proteome</keyword>
<feature type="region of interest" description="Disordered" evidence="2">
    <location>
        <begin position="351"/>
        <end position="381"/>
    </location>
</feature>
<feature type="region of interest" description="Disordered" evidence="2">
    <location>
        <begin position="584"/>
        <end position="637"/>
    </location>
</feature>
<keyword evidence="1" id="KW-0175">Coiled coil</keyword>
<proteinExistence type="predicted"/>
<evidence type="ECO:0000313" key="4">
    <source>
        <dbReference type="Proteomes" id="UP000266673"/>
    </source>
</evidence>
<feature type="compositionally biased region" description="Basic and acidic residues" evidence="2">
    <location>
        <begin position="471"/>
        <end position="481"/>
    </location>
</feature>
<organism evidence="3 4">
    <name type="scientific">Gigaspora rosea</name>
    <dbReference type="NCBI Taxonomy" id="44941"/>
    <lineage>
        <taxon>Eukaryota</taxon>
        <taxon>Fungi</taxon>
        <taxon>Fungi incertae sedis</taxon>
        <taxon>Mucoromycota</taxon>
        <taxon>Glomeromycotina</taxon>
        <taxon>Glomeromycetes</taxon>
        <taxon>Diversisporales</taxon>
        <taxon>Gigasporaceae</taxon>
        <taxon>Gigaspora</taxon>
    </lineage>
</organism>
<protein>
    <submittedName>
        <fullName evidence="3">Uncharacterized protein</fullName>
    </submittedName>
</protein>
<feature type="compositionally biased region" description="Basic and acidic residues" evidence="2">
    <location>
        <begin position="413"/>
        <end position="425"/>
    </location>
</feature>
<feature type="region of interest" description="Disordered" evidence="2">
    <location>
        <begin position="456"/>
        <end position="481"/>
    </location>
</feature>
<dbReference type="EMBL" id="QKWP01000357">
    <property type="protein sequence ID" value="RIB21504.1"/>
    <property type="molecule type" value="Genomic_DNA"/>
</dbReference>
<evidence type="ECO:0000256" key="1">
    <source>
        <dbReference type="SAM" id="Coils"/>
    </source>
</evidence>
<evidence type="ECO:0000313" key="3">
    <source>
        <dbReference type="EMBL" id="RIB21504.1"/>
    </source>
</evidence>
<evidence type="ECO:0000256" key="2">
    <source>
        <dbReference type="SAM" id="MobiDB-lite"/>
    </source>
</evidence>
<sequence length="637" mass="74020">MRLNFTTHPKQRLYTKSTIDYEVESIEIDTELERLTKELEQLNNSLEDTLNIYINKMSRPRPTYTTPRPTYYNYEEGYIVETSTRPYRHSYLLNRRRNLPVEELYNKCATLVKTLTDEHAAEFRQLVNEAIGNDYVDDVQFYQNLKIVIEILEDLIDGGEIIPKPVYHEGKSSSPCEEFPSVAPFPKNCPKKSQDSGDKEEPECLSLCTQPNASIKKNHPPYTYALKPCSVKYQFKRPRELKLINRGYCYQNGKGIKENTKLVNHYRKSAEIGHVNRINNRRPCYNTVNKNGAGKPSSGININREDNEAYEVDKKVAEVERVDEVTNLWECQDLAEVDSTNKSKLSRLNKKEEILKDKGPGGTNQEKLAKNDEENNEEKKISRTKRILEGEALNHACEIWKKKVKNFQRKAKQNKEVKEPTRLENRSSSTNNNDSLEPNIYNESKEICLDNKMKGKIKGHKGSKKTLSNNNKDKASASKNKLQDLPKDCDIMPEIARSLKLDESYRVALSAYGYIGVDIYIKYYQSAEIYYWNKAYNLGHRYRMGIHIEKGYKELEKLYIIQYIKDLEKDNSLYVPWYAKPSEVDKDKSRSLHRERQEEGKVERKVERKVEKKKLGPEPTTVHPPKSIETKAKTQGL</sequence>
<feature type="compositionally biased region" description="Polar residues" evidence="2">
    <location>
        <begin position="426"/>
        <end position="436"/>
    </location>
</feature>
<dbReference type="AlphaFoldDB" id="A0A397VGB0"/>
<reference evidence="3 4" key="1">
    <citation type="submission" date="2018-06" db="EMBL/GenBank/DDBJ databases">
        <title>Comparative genomics reveals the genomic features of Rhizophagus irregularis, R. cerebriforme, R. diaphanum and Gigaspora rosea, and their symbiotic lifestyle signature.</title>
        <authorList>
            <person name="Morin E."/>
            <person name="San Clemente H."/>
            <person name="Chen E.C.H."/>
            <person name="De La Providencia I."/>
            <person name="Hainaut M."/>
            <person name="Kuo A."/>
            <person name="Kohler A."/>
            <person name="Murat C."/>
            <person name="Tang N."/>
            <person name="Roy S."/>
            <person name="Loubradou J."/>
            <person name="Henrissat B."/>
            <person name="Grigoriev I.V."/>
            <person name="Corradi N."/>
            <person name="Roux C."/>
            <person name="Martin F.M."/>
        </authorList>
    </citation>
    <scope>NUCLEOTIDE SEQUENCE [LARGE SCALE GENOMIC DNA]</scope>
    <source>
        <strain evidence="3 4">DAOM 194757</strain>
    </source>
</reference>
<dbReference type="Proteomes" id="UP000266673">
    <property type="component" value="Unassembled WGS sequence"/>
</dbReference>
<accession>A0A397VGB0</accession>
<gene>
    <name evidence="3" type="ORF">C2G38_2176427</name>
</gene>
<feature type="coiled-coil region" evidence="1">
    <location>
        <begin position="25"/>
        <end position="56"/>
    </location>
</feature>
<feature type="compositionally biased region" description="Basic and acidic residues" evidence="2">
    <location>
        <begin position="626"/>
        <end position="637"/>
    </location>
</feature>